<sequence>MRYQTRVIDLRVGEHEYRIRALKDLQQFHDPDQAAEKLGISPSMWSLFGQLWPTGLQLANEIAVRDIAGKRILEIGCGLALSSLIAHKRQADITASDRHPLAEDFLSQNSTLNGLSGVPYKHLEWDAQRDRSLGGFDLIIGSDVLYERDHIALLANVVKQYAHAHAEVLIADPGRGNCGAMNTAMRADGFTSSERRFSIEDRPVLSGRMMRFQR</sequence>
<dbReference type="CDD" id="cd02440">
    <property type="entry name" value="AdoMet_MTases"/>
    <property type="match status" value="1"/>
</dbReference>
<keyword evidence="2" id="KW-1185">Reference proteome</keyword>
<gene>
    <name evidence="1" type="ORF">AZ78_0730</name>
</gene>
<name>A0A108U600_9GAMM</name>
<dbReference type="GO" id="GO:0008168">
    <property type="term" value="F:methyltransferase activity"/>
    <property type="evidence" value="ECO:0007669"/>
    <property type="project" value="UniProtKB-KW"/>
</dbReference>
<dbReference type="Gene3D" id="3.40.50.150">
    <property type="entry name" value="Vaccinia Virus protein VP39"/>
    <property type="match status" value="1"/>
</dbReference>
<dbReference type="InterPro" id="IPR019410">
    <property type="entry name" value="Methyltransf_16"/>
</dbReference>
<evidence type="ECO:0000313" key="2">
    <source>
        <dbReference type="Proteomes" id="UP000023435"/>
    </source>
</evidence>
<dbReference type="InterPro" id="IPR029063">
    <property type="entry name" value="SAM-dependent_MTases_sf"/>
</dbReference>
<organism evidence="1 2">
    <name type="scientific">Lysobacter capsici AZ78</name>
    <dbReference type="NCBI Taxonomy" id="1444315"/>
    <lineage>
        <taxon>Bacteria</taxon>
        <taxon>Pseudomonadati</taxon>
        <taxon>Pseudomonadota</taxon>
        <taxon>Gammaproteobacteria</taxon>
        <taxon>Lysobacterales</taxon>
        <taxon>Lysobacteraceae</taxon>
        <taxon>Lysobacter</taxon>
    </lineage>
</organism>
<dbReference type="Proteomes" id="UP000023435">
    <property type="component" value="Unassembled WGS sequence"/>
</dbReference>
<dbReference type="RefSeq" id="WP_036103056.1">
    <property type="nucleotide sequence ID" value="NZ_JAJA02000001.1"/>
</dbReference>
<evidence type="ECO:0000313" key="1">
    <source>
        <dbReference type="EMBL" id="KWS03184.1"/>
    </source>
</evidence>
<dbReference type="SUPFAM" id="SSF53335">
    <property type="entry name" value="S-adenosyl-L-methionine-dependent methyltransferases"/>
    <property type="match status" value="1"/>
</dbReference>
<keyword evidence="1" id="KW-0489">Methyltransferase</keyword>
<dbReference type="PANTHER" id="PTHR14614">
    <property type="entry name" value="HEPATOCELLULAR CARCINOMA-ASSOCIATED ANTIGEN"/>
    <property type="match status" value="1"/>
</dbReference>
<comment type="caution">
    <text evidence="1">The sequence shown here is derived from an EMBL/GenBank/DDBJ whole genome shotgun (WGS) entry which is preliminary data.</text>
</comment>
<dbReference type="EMBL" id="JAJA02000001">
    <property type="protein sequence ID" value="KWS03184.1"/>
    <property type="molecule type" value="Genomic_DNA"/>
</dbReference>
<protein>
    <submittedName>
        <fullName evidence="1">SAM-dependent methyltransferase</fullName>
    </submittedName>
</protein>
<dbReference type="AlphaFoldDB" id="A0A108U600"/>
<keyword evidence="1" id="KW-0808">Transferase</keyword>
<dbReference type="Pfam" id="PF10294">
    <property type="entry name" value="Methyltransf_16"/>
    <property type="match status" value="1"/>
</dbReference>
<proteinExistence type="predicted"/>
<reference evidence="1 2" key="1">
    <citation type="journal article" date="2014" name="Genome Announc.">
        <title>Draft Genome Sequence of Lysobacter capsici AZ78, a Bacterium Antagonistic to Plant-Pathogenic Oomycetes.</title>
        <authorList>
            <person name="Puopolo G."/>
            <person name="Sonego P."/>
            <person name="Engelen K."/>
            <person name="Pertot I."/>
        </authorList>
    </citation>
    <scope>NUCLEOTIDE SEQUENCE [LARGE SCALE GENOMIC DNA]</scope>
    <source>
        <strain evidence="1 2">AZ78</strain>
    </source>
</reference>
<dbReference type="OrthoDB" id="264333at2"/>
<accession>A0A108U600</accession>
<dbReference type="GO" id="GO:0032259">
    <property type="term" value="P:methylation"/>
    <property type="evidence" value="ECO:0007669"/>
    <property type="project" value="UniProtKB-KW"/>
</dbReference>